<name>A0A0V1N1E3_9BILA</name>
<feature type="transmembrane region" description="Helical" evidence="1">
    <location>
        <begin position="90"/>
        <end position="109"/>
    </location>
</feature>
<organism evidence="2 3">
    <name type="scientific">Trichinella papuae</name>
    <dbReference type="NCBI Taxonomy" id="268474"/>
    <lineage>
        <taxon>Eukaryota</taxon>
        <taxon>Metazoa</taxon>
        <taxon>Ecdysozoa</taxon>
        <taxon>Nematoda</taxon>
        <taxon>Enoplea</taxon>
        <taxon>Dorylaimia</taxon>
        <taxon>Trichinellida</taxon>
        <taxon>Trichinellidae</taxon>
        <taxon>Trichinella</taxon>
    </lineage>
</organism>
<protein>
    <submittedName>
        <fullName evidence="2">Uncharacterized protein</fullName>
    </submittedName>
</protein>
<sequence length="121" mass="13642">MVHGKLRRNDEACKIPCHTYIPLESTATSLGTVHSVFSWSSMLVNSNPVDHRLQFDFSSFSTLWSISFAVFQTLTVAVETKTVGSIFRSFGTTFAQALILLVIDIVLHLETFLQTHRQRPL</sequence>
<dbReference type="EMBL" id="JYDO01000017">
    <property type="protein sequence ID" value="KRZ77644.1"/>
    <property type="molecule type" value="Genomic_DNA"/>
</dbReference>
<keyword evidence="1" id="KW-0472">Membrane</keyword>
<comment type="caution">
    <text evidence="2">The sequence shown here is derived from an EMBL/GenBank/DDBJ whole genome shotgun (WGS) entry which is preliminary data.</text>
</comment>
<evidence type="ECO:0000256" key="1">
    <source>
        <dbReference type="SAM" id="Phobius"/>
    </source>
</evidence>
<accession>A0A0V1N1E3</accession>
<evidence type="ECO:0000313" key="3">
    <source>
        <dbReference type="Proteomes" id="UP000054843"/>
    </source>
</evidence>
<evidence type="ECO:0000313" key="2">
    <source>
        <dbReference type="EMBL" id="KRZ77644.1"/>
    </source>
</evidence>
<keyword evidence="1" id="KW-0812">Transmembrane</keyword>
<dbReference type="Proteomes" id="UP000054843">
    <property type="component" value="Unassembled WGS sequence"/>
</dbReference>
<gene>
    <name evidence="2" type="ORF">T10_6734</name>
</gene>
<keyword evidence="3" id="KW-1185">Reference proteome</keyword>
<keyword evidence="1" id="KW-1133">Transmembrane helix</keyword>
<proteinExistence type="predicted"/>
<dbReference type="AlphaFoldDB" id="A0A0V1N1E3"/>
<reference evidence="2 3" key="1">
    <citation type="submission" date="2015-01" db="EMBL/GenBank/DDBJ databases">
        <title>Evolution of Trichinella species and genotypes.</title>
        <authorList>
            <person name="Korhonen P.K."/>
            <person name="Edoardo P."/>
            <person name="Giuseppe L.R."/>
            <person name="Gasser R.B."/>
        </authorList>
    </citation>
    <scope>NUCLEOTIDE SEQUENCE [LARGE SCALE GENOMIC DNA]</scope>
    <source>
        <strain evidence="2">ISS1980</strain>
    </source>
</reference>